<dbReference type="EMBL" id="BAFO02000022">
    <property type="protein sequence ID" value="GAD84237.1"/>
    <property type="molecule type" value="Genomic_DNA"/>
</dbReference>
<sequence>MATGTNYEPADGMVHRNQFCPPPPPGGECHRSSGPCVPITWIGAGGGGNGPVYTGRVRVIGPDEYGLDDDNDGVGCENS</sequence>
<proteinExistence type="predicted"/>
<reference evidence="1 2" key="1">
    <citation type="journal article" date="2014" name="BMC Genomics">
        <title>Genome based analysis of type-I polyketide synthase and nonribosomal peptide synthetase gene clusters in seven strains of five representative Nocardia species.</title>
        <authorList>
            <person name="Komaki H."/>
            <person name="Ichikawa N."/>
            <person name="Hosoyama A."/>
            <person name="Takahashi-Nakaguchi A."/>
            <person name="Matsuzawa T."/>
            <person name="Suzuki K."/>
            <person name="Fujita N."/>
            <person name="Gonoi T."/>
        </authorList>
    </citation>
    <scope>NUCLEOTIDE SEQUENCE [LARGE SCALE GENOMIC DNA]</scope>
    <source>
        <strain evidence="1 2">NBRC 15531</strain>
    </source>
</reference>
<evidence type="ECO:0000313" key="2">
    <source>
        <dbReference type="Proteomes" id="UP000017048"/>
    </source>
</evidence>
<organism evidence="1 2">
    <name type="scientific">Nocardia asteroides NBRC 15531</name>
    <dbReference type="NCBI Taxonomy" id="1110697"/>
    <lineage>
        <taxon>Bacteria</taxon>
        <taxon>Bacillati</taxon>
        <taxon>Actinomycetota</taxon>
        <taxon>Actinomycetes</taxon>
        <taxon>Mycobacteriales</taxon>
        <taxon>Nocardiaceae</taxon>
        <taxon>Nocardia</taxon>
    </lineage>
</organism>
<dbReference type="Proteomes" id="UP000017048">
    <property type="component" value="Unassembled WGS sequence"/>
</dbReference>
<protein>
    <recommendedName>
        <fullName evidence="3">Excalibur calcium-binding domain-containing protein</fullName>
    </recommendedName>
</protein>
<comment type="caution">
    <text evidence="1">The sequence shown here is derived from an EMBL/GenBank/DDBJ whole genome shotgun (WGS) entry which is preliminary data.</text>
</comment>
<evidence type="ECO:0008006" key="3">
    <source>
        <dbReference type="Google" id="ProtNLM"/>
    </source>
</evidence>
<name>U5E4J3_NOCAS</name>
<accession>U5E4J3</accession>
<keyword evidence="2" id="KW-1185">Reference proteome</keyword>
<gene>
    <name evidence="1" type="ORF">NCAST_22_00130</name>
</gene>
<dbReference type="AlphaFoldDB" id="U5E4J3"/>
<evidence type="ECO:0000313" key="1">
    <source>
        <dbReference type="EMBL" id="GAD84237.1"/>
    </source>
</evidence>